<dbReference type="NCBIfam" id="TIGR01018">
    <property type="entry name" value="uS4_arch"/>
    <property type="match status" value="1"/>
</dbReference>
<evidence type="ECO:0000256" key="4">
    <source>
        <dbReference type="ARBA" id="ARBA00022980"/>
    </source>
</evidence>
<dbReference type="InterPro" id="IPR005710">
    <property type="entry name" value="Ribosomal_uS4_euk/arc"/>
</dbReference>
<organism evidence="11 12">
    <name type="scientific">Candidatus Syntropharchaeum butanivorans</name>
    <dbReference type="NCBI Taxonomy" id="1839936"/>
    <lineage>
        <taxon>Archaea</taxon>
        <taxon>Methanobacteriati</taxon>
        <taxon>Methanobacteriota</taxon>
        <taxon>Stenosarchaea group</taxon>
        <taxon>Methanomicrobia</taxon>
        <taxon>Methanosarcinales</taxon>
        <taxon>ANME-2 cluster</taxon>
        <taxon>Candidatus Syntropharchaeum</taxon>
    </lineage>
</organism>
<dbReference type="PROSITE" id="PS50889">
    <property type="entry name" value="S4"/>
    <property type="match status" value="1"/>
</dbReference>
<proteinExistence type="inferred from homology"/>
<dbReference type="EMBL" id="DRIE01000135">
    <property type="protein sequence ID" value="HEC57861.1"/>
    <property type="molecule type" value="Genomic_DNA"/>
</dbReference>
<name>A0A1F2P5H6_9EURY</name>
<evidence type="ECO:0000313" key="12">
    <source>
        <dbReference type="Proteomes" id="UP000185779"/>
    </source>
</evidence>
<dbReference type="EMBL" id="DQZR01000257">
    <property type="protein sequence ID" value="HDM36814.1"/>
    <property type="molecule type" value="Genomic_DNA"/>
</dbReference>
<sequence>MGYPGKCRKQYETPRYPWQHEKLEEEANLVKRYGLRNKRELWKAESMLRKYRRVARKLLAARASGIMNENTKREIDNLLESLKRKGILDMDGELDDVLALTVEDLLNRRLQTLVAQKNLASSMRQARQLIVHGHIAINGRRITIPGYMVKREEEAGIDYYVGSPLAEEGHPVRPAKVEIEAPLEGGES</sequence>
<comment type="subunit">
    <text evidence="6">Part of the 30S ribosomal subunit. Contacts protein S5. The interaction surface between S4 and S5 is involved in control of translational fidelity.</text>
</comment>
<dbReference type="NCBIfam" id="NF003139">
    <property type="entry name" value="PRK04051.1"/>
    <property type="match status" value="1"/>
</dbReference>
<evidence type="ECO:0000313" key="9">
    <source>
        <dbReference type="EMBL" id="HDM36814.1"/>
    </source>
</evidence>
<keyword evidence="4 6" id="KW-0689">Ribosomal protein</keyword>
<dbReference type="AlphaFoldDB" id="A0A1F2P5H6"/>
<evidence type="ECO:0000256" key="6">
    <source>
        <dbReference type="HAMAP-Rule" id="MF_01306"/>
    </source>
</evidence>
<dbReference type="InterPro" id="IPR022802">
    <property type="entry name" value="Ribosomal_uS4_arc"/>
</dbReference>
<evidence type="ECO:0000259" key="8">
    <source>
        <dbReference type="SMART" id="SM01390"/>
    </source>
</evidence>
<dbReference type="PANTHER" id="PTHR11831">
    <property type="entry name" value="30S 40S RIBOSOMAL PROTEIN"/>
    <property type="match status" value="1"/>
</dbReference>
<dbReference type="SMART" id="SM00363">
    <property type="entry name" value="S4"/>
    <property type="match status" value="1"/>
</dbReference>
<dbReference type="InterPro" id="IPR001912">
    <property type="entry name" value="Ribosomal_uS4_N"/>
</dbReference>
<dbReference type="GO" id="GO:0019843">
    <property type="term" value="F:rRNA binding"/>
    <property type="evidence" value="ECO:0007669"/>
    <property type="project" value="UniProtKB-UniRule"/>
</dbReference>
<dbReference type="EMBL" id="LYOR01000002">
    <property type="protein sequence ID" value="OFV66414.1"/>
    <property type="molecule type" value="Genomic_DNA"/>
</dbReference>
<dbReference type="CDD" id="cd00165">
    <property type="entry name" value="S4"/>
    <property type="match status" value="1"/>
</dbReference>
<reference evidence="9" key="2">
    <citation type="journal article" date="2020" name="mSystems">
        <title>Genome- and Community-Level Interaction Insights into Carbon Utilization and Element Cycling Functions of Hydrothermarchaeota in Hydrothermal Sediment.</title>
        <authorList>
            <person name="Zhou Z."/>
            <person name="Liu Y."/>
            <person name="Xu W."/>
            <person name="Pan J."/>
            <person name="Luo Z.H."/>
            <person name="Li M."/>
        </authorList>
    </citation>
    <scope>NUCLEOTIDE SEQUENCE [LARGE SCALE GENOMIC DNA]</scope>
    <source>
        <strain evidence="9">HyVt-185</strain>
        <strain evidence="10">HyVt-386</strain>
    </source>
</reference>
<dbReference type="InterPro" id="IPR002942">
    <property type="entry name" value="S4_RNA-bd"/>
</dbReference>
<dbReference type="InterPro" id="IPR022801">
    <property type="entry name" value="Ribosomal_uS4"/>
</dbReference>
<keyword evidence="5 6" id="KW-0687">Ribonucleoprotein</keyword>
<dbReference type="GO" id="GO:0042274">
    <property type="term" value="P:ribosomal small subunit biogenesis"/>
    <property type="evidence" value="ECO:0007669"/>
    <property type="project" value="TreeGrafter"/>
</dbReference>
<protein>
    <recommendedName>
        <fullName evidence="6">Small ribosomal subunit protein uS4</fullName>
    </recommendedName>
</protein>
<reference evidence="11 12" key="1">
    <citation type="submission" date="2016-05" db="EMBL/GenBank/DDBJ databases">
        <title>Microbial consortia oxidize butane by reversing methanogenesis.</title>
        <authorList>
            <person name="Laso-Perez R."/>
            <person name="Richter M."/>
            <person name="Wegener G."/>
            <person name="Musat F."/>
        </authorList>
    </citation>
    <scope>NUCLEOTIDE SEQUENCE [LARGE SCALE GENOMIC DNA]</scope>
    <source>
        <strain evidence="11">BOX1</strain>
    </source>
</reference>
<dbReference type="GO" id="GO:0003735">
    <property type="term" value="F:structural constituent of ribosome"/>
    <property type="evidence" value="ECO:0007669"/>
    <property type="project" value="InterPro"/>
</dbReference>
<gene>
    <name evidence="6" type="primary">rps4</name>
    <name evidence="9" type="ORF">ENG09_06190</name>
    <name evidence="10" type="ORF">ENI32_08365</name>
    <name evidence="11" type="ORF">SBU_000381</name>
</gene>
<keyword evidence="12" id="KW-1185">Reference proteome</keyword>
<dbReference type="Proteomes" id="UP000885863">
    <property type="component" value="Unassembled WGS sequence"/>
</dbReference>
<feature type="domain" description="Small ribosomal subunit protein uS4 N-terminal" evidence="8">
    <location>
        <begin position="2"/>
        <end position="107"/>
    </location>
</feature>
<comment type="function">
    <text evidence="6">One of the primary rRNA binding proteins, it binds directly to 16S rRNA where it nucleates assembly of the body of the 30S subunit.</text>
</comment>
<dbReference type="Pfam" id="PF01479">
    <property type="entry name" value="S4"/>
    <property type="match status" value="1"/>
</dbReference>
<evidence type="ECO:0000313" key="10">
    <source>
        <dbReference type="EMBL" id="HEC57861.1"/>
    </source>
</evidence>
<dbReference type="InterPro" id="IPR036986">
    <property type="entry name" value="S4_RNA-bd_sf"/>
</dbReference>
<evidence type="ECO:0000256" key="1">
    <source>
        <dbReference type="ARBA" id="ARBA00007465"/>
    </source>
</evidence>
<evidence type="ECO:0000313" key="11">
    <source>
        <dbReference type="EMBL" id="OFV66414.1"/>
    </source>
</evidence>
<dbReference type="Gene3D" id="3.10.290.10">
    <property type="entry name" value="RNA-binding S4 domain"/>
    <property type="match status" value="1"/>
</dbReference>
<evidence type="ECO:0000256" key="5">
    <source>
        <dbReference type="ARBA" id="ARBA00023274"/>
    </source>
</evidence>
<evidence type="ECO:0000256" key="2">
    <source>
        <dbReference type="ARBA" id="ARBA00022730"/>
    </source>
</evidence>
<dbReference type="HAMAP" id="MF_01306_A">
    <property type="entry name" value="Ribosomal_uS4_A"/>
    <property type="match status" value="1"/>
</dbReference>
<dbReference type="GO" id="GO:0015935">
    <property type="term" value="C:small ribosomal subunit"/>
    <property type="evidence" value="ECO:0007669"/>
    <property type="project" value="InterPro"/>
</dbReference>
<evidence type="ECO:0000256" key="3">
    <source>
        <dbReference type="ARBA" id="ARBA00022884"/>
    </source>
</evidence>
<keyword evidence="3 6" id="KW-0694">RNA-binding</keyword>
<comment type="similarity">
    <text evidence="1 6">Belongs to the universal ribosomal protein uS4 family.</text>
</comment>
<keyword evidence="2 6" id="KW-0699">rRNA-binding</keyword>
<dbReference type="Proteomes" id="UP000185779">
    <property type="component" value="Unassembled WGS sequence"/>
</dbReference>
<dbReference type="GO" id="GO:0006412">
    <property type="term" value="P:translation"/>
    <property type="evidence" value="ECO:0007669"/>
    <property type="project" value="UniProtKB-UniRule"/>
</dbReference>
<feature type="domain" description="RNA-binding S4" evidence="7">
    <location>
        <begin position="108"/>
        <end position="170"/>
    </location>
</feature>
<dbReference type="PANTHER" id="PTHR11831:SF5">
    <property type="entry name" value="40S RIBOSOMAL PROTEIN S9"/>
    <property type="match status" value="1"/>
</dbReference>
<comment type="function">
    <text evidence="6">With S5 and S12 plays an important role in translational accuracy.</text>
</comment>
<dbReference type="STRING" id="1839936.SBU_000381"/>
<dbReference type="SUPFAM" id="SSF55174">
    <property type="entry name" value="Alpha-L RNA-binding motif"/>
    <property type="match status" value="1"/>
</dbReference>
<dbReference type="SMART" id="SM01390">
    <property type="entry name" value="Ribosomal_S4"/>
    <property type="match status" value="1"/>
</dbReference>
<dbReference type="PATRIC" id="fig|1839936.3.peg.384"/>
<accession>A0A1F2P5H6</accession>
<evidence type="ECO:0000259" key="7">
    <source>
        <dbReference type="SMART" id="SM00363"/>
    </source>
</evidence>
<comment type="caution">
    <text evidence="11">The sequence shown here is derived from an EMBL/GenBank/DDBJ whole genome shotgun (WGS) entry which is preliminary data.</text>
</comment>
<dbReference type="Proteomes" id="UP000885936">
    <property type="component" value="Unassembled WGS sequence"/>
</dbReference>